<keyword evidence="1" id="KW-0812">Transmembrane</keyword>
<feature type="transmembrane region" description="Helical" evidence="1">
    <location>
        <begin position="69"/>
        <end position="90"/>
    </location>
</feature>
<sequence length="135" mass="15233">MATLPEKKHEREELQRIRMRNAMAVRPPVQHLQKMAVNRLVLGVGYVLGVLAAGLMIRAVDSLGLVDETLYYAGVACVSVNILLALWIFWKKPRSRHHAVILAIISLLVLVFGSVYYVEQFEQAPHDDAQGPLRY</sequence>
<dbReference type="RefSeq" id="WP_178931299.1">
    <property type="nucleotide sequence ID" value="NZ_JACBAZ010000001.1"/>
</dbReference>
<organism evidence="2 3">
    <name type="scientific">Oceaniferula marina</name>
    <dbReference type="NCBI Taxonomy" id="2748318"/>
    <lineage>
        <taxon>Bacteria</taxon>
        <taxon>Pseudomonadati</taxon>
        <taxon>Verrucomicrobiota</taxon>
        <taxon>Verrucomicrobiia</taxon>
        <taxon>Verrucomicrobiales</taxon>
        <taxon>Verrucomicrobiaceae</taxon>
        <taxon>Oceaniferula</taxon>
    </lineage>
</organism>
<keyword evidence="1" id="KW-1133">Transmembrane helix</keyword>
<accession>A0A851GKV4</accession>
<gene>
    <name evidence="2" type="ORF">HW115_04190</name>
</gene>
<name>A0A851GKV4_9BACT</name>
<keyword evidence="3" id="KW-1185">Reference proteome</keyword>
<feature type="transmembrane region" description="Helical" evidence="1">
    <location>
        <begin position="36"/>
        <end position="57"/>
    </location>
</feature>
<feature type="transmembrane region" description="Helical" evidence="1">
    <location>
        <begin position="99"/>
        <end position="118"/>
    </location>
</feature>
<dbReference type="EMBL" id="JACBAZ010000001">
    <property type="protein sequence ID" value="NWK54794.1"/>
    <property type="molecule type" value="Genomic_DNA"/>
</dbReference>
<evidence type="ECO:0000313" key="2">
    <source>
        <dbReference type="EMBL" id="NWK54794.1"/>
    </source>
</evidence>
<protein>
    <submittedName>
        <fullName evidence="2">Uncharacterized protein</fullName>
    </submittedName>
</protein>
<dbReference type="AlphaFoldDB" id="A0A851GKV4"/>
<evidence type="ECO:0000256" key="1">
    <source>
        <dbReference type="SAM" id="Phobius"/>
    </source>
</evidence>
<evidence type="ECO:0000313" key="3">
    <source>
        <dbReference type="Proteomes" id="UP000557872"/>
    </source>
</evidence>
<proteinExistence type="predicted"/>
<dbReference type="Proteomes" id="UP000557872">
    <property type="component" value="Unassembled WGS sequence"/>
</dbReference>
<keyword evidence="1" id="KW-0472">Membrane</keyword>
<comment type="caution">
    <text evidence="2">The sequence shown here is derived from an EMBL/GenBank/DDBJ whole genome shotgun (WGS) entry which is preliminary data.</text>
</comment>
<reference evidence="2 3" key="1">
    <citation type="submission" date="2020-07" db="EMBL/GenBank/DDBJ databases">
        <title>Roseicoccus Jingziensis gen. nov., sp. nov., isolated from coastal seawater.</title>
        <authorList>
            <person name="Feng X."/>
        </authorList>
    </citation>
    <scope>NUCLEOTIDE SEQUENCE [LARGE SCALE GENOMIC DNA]</scope>
    <source>
        <strain evidence="2 3">N1E253</strain>
    </source>
</reference>